<reference evidence="9 10" key="1">
    <citation type="submission" date="2021-05" db="EMBL/GenBank/DDBJ databases">
        <title>Genome Assembly of Synthetic Allotetraploid Brassica napus Reveals Homoeologous Exchanges between Subgenomes.</title>
        <authorList>
            <person name="Davis J.T."/>
        </authorList>
    </citation>
    <scope>NUCLEOTIDE SEQUENCE [LARGE SCALE GENOMIC DNA]</scope>
    <source>
        <strain evidence="10">cv. Da-Ae</strain>
        <tissue evidence="9">Seedling</tissue>
    </source>
</reference>
<evidence type="ECO:0000256" key="4">
    <source>
        <dbReference type="ARBA" id="ARBA00022692"/>
    </source>
</evidence>
<evidence type="ECO:0000313" key="9">
    <source>
        <dbReference type="EMBL" id="KAH0888263.1"/>
    </source>
</evidence>
<proteinExistence type="inferred from homology"/>
<feature type="non-terminal residue" evidence="9">
    <location>
        <position position="1"/>
    </location>
</feature>
<dbReference type="InterPro" id="IPR006459">
    <property type="entry name" value="CASP/CASPL"/>
</dbReference>
<evidence type="ECO:0000259" key="8">
    <source>
        <dbReference type="Pfam" id="PF04535"/>
    </source>
</evidence>
<evidence type="ECO:0000313" key="10">
    <source>
        <dbReference type="Proteomes" id="UP000824890"/>
    </source>
</evidence>
<organism evidence="9 10">
    <name type="scientific">Brassica napus</name>
    <name type="common">Rape</name>
    <dbReference type="NCBI Taxonomy" id="3708"/>
    <lineage>
        <taxon>Eukaryota</taxon>
        <taxon>Viridiplantae</taxon>
        <taxon>Streptophyta</taxon>
        <taxon>Embryophyta</taxon>
        <taxon>Tracheophyta</taxon>
        <taxon>Spermatophyta</taxon>
        <taxon>Magnoliopsida</taxon>
        <taxon>eudicotyledons</taxon>
        <taxon>Gunneridae</taxon>
        <taxon>Pentapetalae</taxon>
        <taxon>rosids</taxon>
        <taxon>malvids</taxon>
        <taxon>Brassicales</taxon>
        <taxon>Brassicaceae</taxon>
        <taxon>Brassiceae</taxon>
        <taxon>Brassica</taxon>
    </lineage>
</organism>
<evidence type="ECO:0000256" key="1">
    <source>
        <dbReference type="ARBA" id="ARBA00004651"/>
    </source>
</evidence>
<dbReference type="PANTHER" id="PTHR36488">
    <property type="entry name" value="CASP-LIKE PROTEIN 1U1"/>
    <property type="match status" value="1"/>
</dbReference>
<comment type="subunit">
    <text evidence="7">Homodimer and heterodimers.</text>
</comment>
<keyword evidence="10" id="KW-1185">Reference proteome</keyword>
<name>A0ABQ8A7R3_BRANA</name>
<sequence>TYKPFKNRKKMKSGQAEIAETSKGIQKRGLMSRKIAIFEFILRIIAFFNTISSAILMATTNETLPFFTQFIRFHADYNDLPALTFFVVANAVVSGYLILTLPLAFVHIVKKKTENSRILLIILDVAMVGLLASGAASAAAIVYLAHKGNNNTNWFPVCQQFNSFCERISGSLIGSFIAVALLIFLIILSAIALSRRH</sequence>
<feature type="domain" description="Casparian strip membrane protein" evidence="8">
    <location>
        <begin position="33"/>
        <end position="181"/>
    </location>
</feature>
<comment type="subcellular location">
    <subcellularLocation>
        <location evidence="1 7">Cell membrane</location>
        <topology evidence="1 7">Multi-pass membrane protein</topology>
    </subcellularLocation>
</comment>
<protein>
    <recommendedName>
        <fullName evidence="7">CASP-like protein</fullName>
    </recommendedName>
</protein>
<evidence type="ECO:0000256" key="2">
    <source>
        <dbReference type="ARBA" id="ARBA00007651"/>
    </source>
</evidence>
<feature type="transmembrane region" description="Helical" evidence="7">
    <location>
        <begin position="172"/>
        <end position="193"/>
    </location>
</feature>
<dbReference type="EMBL" id="JAGKQM010000013">
    <property type="protein sequence ID" value="KAH0888263.1"/>
    <property type="molecule type" value="Genomic_DNA"/>
</dbReference>
<keyword evidence="4 7" id="KW-0812">Transmembrane</keyword>
<dbReference type="Pfam" id="PF04535">
    <property type="entry name" value="CASP_dom"/>
    <property type="match status" value="1"/>
</dbReference>
<comment type="caution">
    <text evidence="9">The sequence shown here is derived from an EMBL/GenBank/DDBJ whole genome shotgun (WGS) entry which is preliminary data.</text>
</comment>
<dbReference type="NCBIfam" id="TIGR01569">
    <property type="entry name" value="A_tha_TIGR01569"/>
    <property type="match status" value="1"/>
</dbReference>
<evidence type="ECO:0000256" key="3">
    <source>
        <dbReference type="ARBA" id="ARBA00022475"/>
    </source>
</evidence>
<keyword evidence="3 7" id="KW-1003">Cell membrane</keyword>
<gene>
    <name evidence="9" type="ORF">HID58_050692</name>
</gene>
<evidence type="ECO:0000256" key="6">
    <source>
        <dbReference type="ARBA" id="ARBA00023136"/>
    </source>
</evidence>
<dbReference type="InterPro" id="IPR044173">
    <property type="entry name" value="CASPL"/>
</dbReference>
<accession>A0ABQ8A7R3</accession>
<keyword evidence="6 7" id="KW-0472">Membrane</keyword>
<feature type="transmembrane region" description="Helical" evidence="7">
    <location>
        <begin position="118"/>
        <end position="145"/>
    </location>
</feature>
<dbReference type="PANTHER" id="PTHR36488:SF12">
    <property type="entry name" value="CASP-LIKE PROTEIN"/>
    <property type="match status" value="1"/>
</dbReference>
<evidence type="ECO:0000256" key="7">
    <source>
        <dbReference type="RuleBase" id="RU361233"/>
    </source>
</evidence>
<dbReference type="InterPro" id="IPR006702">
    <property type="entry name" value="CASP_dom"/>
</dbReference>
<feature type="transmembrane region" description="Helical" evidence="7">
    <location>
        <begin position="80"/>
        <end position="106"/>
    </location>
</feature>
<comment type="similarity">
    <text evidence="2 7">Belongs to the Casparian strip membrane proteins (CASP) family.</text>
</comment>
<dbReference type="Proteomes" id="UP000824890">
    <property type="component" value="Unassembled WGS sequence"/>
</dbReference>
<keyword evidence="5 7" id="KW-1133">Transmembrane helix</keyword>
<evidence type="ECO:0000256" key="5">
    <source>
        <dbReference type="ARBA" id="ARBA00022989"/>
    </source>
</evidence>
<feature type="transmembrane region" description="Helical" evidence="7">
    <location>
        <begin position="40"/>
        <end position="60"/>
    </location>
</feature>